<evidence type="ECO:0000259" key="7">
    <source>
        <dbReference type="Pfam" id="PF17846"/>
    </source>
</evidence>
<dbReference type="OMA" id="NTRHIMA"/>
<feature type="region of interest" description="Disordered" evidence="5">
    <location>
        <begin position="912"/>
        <end position="934"/>
    </location>
</feature>
<dbReference type="InterPro" id="IPR041385">
    <property type="entry name" value="SH3_12"/>
</dbReference>
<dbReference type="Gene3D" id="2.30.30.750">
    <property type="match status" value="1"/>
</dbReference>
<evidence type="ECO:0000313" key="12">
    <source>
        <dbReference type="Proteomes" id="UP000323011"/>
    </source>
</evidence>
<dbReference type="InterPro" id="IPR027073">
    <property type="entry name" value="5_3_exoribonuclease"/>
</dbReference>
<reference evidence="11 12" key="1">
    <citation type="submission" date="2019-07" db="EMBL/GenBank/DDBJ databases">
        <title>Genomes of Cafeteria roenbergensis.</title>
        <authorList>
            <person name="Fischer M.G."/>
            <person name="Hackl T."/>
            <person name="Roman M."/>
        </authorList>
    </citation>
    <scope>NUCLEOTIDE SEQUENCE [LARGE SCALE GENOMIC DNA]</scope>
    <source>
        <strain evidence="11 12">BVI</strain>
    </source>
</reference>
<comment type="caution">
    <text evidence="11">The sequence shown here is derived from an EMBL/GenBank/DDBJ whole genome shotgun (WGS) entry which is preliminary data.</text>
</comment>
<protein>
    <submittedName>
        <fullName evidence="11">Uncharacterized protein</fullName>
    </submittedName>
</protein>
<dbReference type="Pfam" id="PF18332">
    <property type="entry name" value="XRN1_D1"/>
    <property type="match status" value="1"/>
</dbReference>
<feature type="domain" description="Xrn1 helical" evidence="7">
    <location>
        <begin position="530"/>
        <end position="779"/>
    </location>
</feature>
<organism evidence="11 12">
    <name type="scientific">Cafeteria roenbergensis</name>
    <name type="common">Marine flagellate</name>
    <dbReference type="NCBI Taxonomy" id="33653"/>
    <lineage>
        <taxon>Eukaryota</taxon>
        <taxon>Sar</taxon>
        <taxon>Stramenopiles</taxon>
        <taxon>Bigyra</taxon>
        <taxon>Opalozoa</taxon>
        <taxon>Bicosoecida</taxon>
        <taxon>Cafeteriaceae</taxon>
        <taxon>Cafeteria</taxon>
    </lineage>
</organism>
<feature type="compositionally biased region" description="Low complexity" evidence="5">
    <location>
        <begin position="1640"/>
        <end position="1649"/>
    </location>
</feature>
<keyword evidence="1" id="KW-0540">Nuclease</keyword>
<dbReference type="Pfam" id="PF18129">
    <property type="entry name" value="SH3_12"/>
    <property type="match status" value="1"/>
</dbReference>
<feature type="region of interest" description="Disordered" evidence="5">
    <location>
        <begin position="1596"/>
        <end position="1615"/>
    </location>
</feature>
<proteinExistence type="inferred from homology"/>
<feature type="domain" description="Exoribonuclease Xrn1 D2/D3" evidence="10">
    <location>
        <begin position="1332"/>
        <end position="1412"/>
    </location>
</feature>
<evidence type="ECO:0000313" key="11">
    <source>
        <dbReference type="EMBL" id="KAA0150422.1"/>
    </source>
</evidence>
<dbReference type="InterPro" id="IPR040992">
    <property type="entry name" value="XRN1_D1"/>
</dbReference>
<dbReference type="Gene3D" id="3.40.50.12390">
    <property type="match status" value="2"/>
</dbReference>
<feature type="compositionally biased region" description="Low complexity" evidence="5">
    <location>
        <begin position="1621"/>
        <end position="1632"/>
    </location>
</feature>
<evidence type="ECO:0000259" key="6">
    <source>
        <dbReference type="Pfam" id="PF03159"/>
    </source>
</evidence>
<dbReference type="PANTHER" id="PTHR12341:SF7">
    <property type="entry name" value="5'-3' EXORIBONUCLEASE 1"/>
    <property type="match status" value="1"/>
</dbReference>
<keyword evidence="3" id="KW-0269">Exonuclease</keyword>
<dbReference type="InterPro" id="IPR004859">
    <property type="entry name" value="Xrn1_N"/>
</dbReference>
<dbReference type="InterPro" id="IPR047007">
    <property type="entry name" value="XRN1_D1_sf"/>
</dbReference>
<name>A0A5A8CBE2_CAFRO</name>
<evidence type="ECO:0000259" key="10">
    <source>
        <dbReference type="Pfam" id="PF18334"/>
    </source>
</evidence>
<dbReference type="GO" id="GO:0003723">
    <property type="term" value="F:RNA binding"/>
    <property type="evidence" value="ECO:0007669"/>
    <property type="project" value="TreeGrafter"/>
</dbReference>
<feature type="domain" description="5'-3' exoribonuclease 1 D1" evidence="9">
    <location>
        <begin position="1030"/>
        <end position="1169"/>
    </location>
</feature>
<dbReference type="InterPro" id="IPR041412">
    <property type="entry name" value="Xrn1_helical"/>
</dbReference>
<evidence type="ECO:0000256" key="3">
    <source>
        <dbReference type="ARBA" id="ARBA00022839"/>
    </source>
</evidence>
<keyword evidence="12" id="KW-1185">Reference proteome</keyword>
<dbReference type="CDD" id="cd18673">
    <property type="entry name" value="PIN_XRN1-2-like"/>
    <property type="match status" value="1"/>
</dbReference>
<evidence type="ECO:0000256" key="5">
    <source>
        <dbReference type="SAM" id="MobiDB-lite"/>
    </source>
</evidence>
<accession>A0A5A8CBE2</accession>
<evidence type="ECO:0000259" key="8">
    <source>
        <dbReference type="Pfam" id="PF18129"/>
    </source>
</evidence>
<dbReference type="InterPro" id="IPR047008">
    <property type="entry name" value="XRN1_SH3_sf"/>
</dbReference>
<dbReference type="Pfam" id="PF18334">
    <property type="entry name" value="XRN1_D2_D3"/>
    <property type="match status" value="1"/>
</dbReference>
<feature type="domain" description="Xrn1 N-terminal" evidence="6">
    <location>
        <begin position="1"/>
        <end position="226"/>
    </location>
</feature>
<dbReference type="EMBL" id="VLTN01000034">
    <property type="protein sequence ID" value="KAA0150422.1"/>
    <property type="molecule type" value="Genomic_DNA"/>
</dbReference>
<dbReference type="Gene3D" id="1.25.40.1050">
    <property type="match status" value="1"/>
</dbReference>
<dbReference type="Pfam" id="PF03159">
    <property type="entry name" value="XRN_N"/>
    <property type="match status" value="1"/>
</dbReference>
<dbReference type="InterPro" id="IPR041106">
    <property type="entry name" value="XRN1_D2_D3"/>
</dbReference>
<comment type="similarity">
    <text evidence="4">Belongs to the 5'-3' exonuclease family.</text>
</comment>
<evidence type="ECO:0000256" key="1">
    <source>
        <dbReference type="ARBA" id="ARBA00022722"/>
    </source>
</evidence>
<feature type="region of interest" description="Disordered" evidence="5">
    <location>
        <begin position="1620"/>
        <end position="1667"/>
    </location>
</feature>
<feature type="compositionally biased region" description="Low complexity" evidence="5">
    <location>
        <begin position="1599"/>
        <end position="1612"/>
    </location>
</feature>
<evidence type="ECO:0000256" key="4">
    <source>
        <dbReference type="ARBA" id="ARBA00038299"/>
    </source>
</evidence>
<feature type="domain" description="Xrn1 helical" evidence="7">
    <location>
        <begin position="281"/>
        <end position="381"/>
    </location>
</feature>
<keyword evidence="2" id="KW-0378">Hydrolase</keyword>
<dbReference type="Proteomes" id="UP000323011">
    <property type="component" value="Unassembled WGS sequence"/>
</dbReference>
<dbReference type="GO" id="GO:0005634">
    <property type="term" value="C:nucleus"/>
    <property type="evidence" value="ECO:0007669"/>
    <property type="project" value="TreeGrafter"/>
</dbReference>
<dbReference type="Gene3D" id="2.170.260.40">
    <property type="match status" value="1"/>
</dbReference>
<sequence>MGVPKFYRWISERYPLINQAIDDATLLPHFDNLYLDMNGVIHGATHGDGLSKSLTDSEVMHKMFSYIDNMVKITRPRKLIYFAVDGVAPRAKMNQQRSRRFRAAKDAAEARAEAREMGEVFDDEDLFDSNQITPGTPFMARVSKQLQYYIRRRLRDDPAWRDLRIIFSGHEVPGEGEHKIVEWIRAAKSQPGWDPNTRHIMAGLDADLIMLSLAVHEPHFSLLREQIDFMGFRNSKHDTKAKTRAARHVKWQLLHIGVLREYLEMDMRPAPAALEAMPFAWDGERCVDDFVLLTALCGNDFIPHLPSLDIGEGALDELIRLYRETLPTVGGWLSERGIINFARLDPLLLAMGAMEEDTMKRRDAAMAKHHTRKQREAKDQLRLFGRVTDKMAAAAEAPAAGAADADGAMEAFLLEAGDSDDEAGWVIAGSAGVEARMRAGAVADAVASGFASVAVPAASRLLTPAQLLSGASPSAAAAAASAAPSPSSSAPSRGDRAVAAAMSSLRQSGITEDVIPVREREARASAAHAAAISSAAAEARKAAAAEAAAAGAAGAEASPAPSADGTPSAGAAAAVSLSESTQLAIARQARRARDLGRRERFYLAKFGLVIGGEEPVPEHEAVLTKLRRCFGEALQWVMLYYYQGCPSWGWFFPFHYSPMVSDLVGMGDLGPYSFELGKPFRPFQQLLGCLPAASAKFLPPSYRRLMVSSDSPLLDFYPDVASIRVDMDGKKNPWEGVTIIPFIREQRMLKAIADLAPDSTLTPDELKRNSYGKPYDIVRDVTATETLPSPLLPPLHLIGTPEAASFIRASDFPDVTRCRSRQTVHVQPSLPPTGFEPLPPVGCVVPAPGYPTLHSLPLAPVRAPVEVNIFGFSSRKDSVVMAVSEHALASGYIRSEVRPSQDTEAPYILAVPDDPGSAAADGAAAGSEGAADELAPPSSAAAAAAAAGAFAARPLSDAPATVVPHTPSFSVHYTATTCARPPEQALAAVARAVSGEFSRGDSAAGSEGADDELEIVPDAPLSLHAGECTANEAASLVGTVAYASWPHLTPVMVTAVSDAKGEVSRDAVTGEVVARSWPPERRQAWLESAQNVASTLLSGSESRRLLPCGIAAGPVSLLVRVAKLVGMTRDPVTGNLSRTFAAPGSIGELLIPGQLLLANHPNPDPRFNEVSGRSPVDRFRPGHPVVVLSGPHQGEAAIVIARDLAAGTLSLATAGGGGVEPAFGVALANIDDRYFPTHEAAALAGISPGTFGQLAGTVKVGRSRDNIDIGLNLRVRKDLFLPGYARPRGAAARQVAWLPGSNSAAALASAGRGGRGGGGRGDRDSRSGGAAIGWEFTLAAVQLVQSYAERFPAVVAAIDANPSARWLEIHQVGGGPQLEAILTWKGQVATANRPLVTTNTSVMSARAMALLEGKATELGSPRVRGLNGLMEAAEAAAAAGAEPGAAARAALQRLSDLGCPAARIDGVAPSDVFAREDEGYAVGDIGGGEGMATAGASGDDTPVLGARICNLAEARAPLGMRGVVVAVHGSTGYVEVLWDAPVDGGSTLNGLCSPGRGALLRWNTVMMVPTVGRAPAPTGSATPSIAARAQAATPGAWEAKPAATPPSLAAALKKQKRKAAAAKAAAAKAAEPVPAPAPAAAPAAGGAPAEGRRVMLTPSALLRPKRK</sequence>
<dbReference type="PANTHER" id="PTHR12341">
    <property type="entry name" value="5'-&gt;3' EXORIBONUCLEASE"/>
    <property type="match status" value="1"/>
</dbReference>
<dbReference type="GO" id="GO:0004534">
    <property type="term" value="F:5'-3' RNA exonuclease activity"/>
    <property type="evidence" value="ECO:0007669"/>
    <property type="project" value="TreeGrafter"/>
</dbReference>
<feature type="domain" description="5'-3' exoribonuclease 1 SH3-like" evidence="8">
    <location>
        <begin position="1503"/>
        <end position="1566"/>
    </location>
</feature>
<dbReference type="Pfam" id="PF17846">
    <property type="entry name" value="XRN_M"/>
    <property type="match status" value="2"/>
</dbReference>
<dbReference type="GO" id="GO:0000956">
    <property type="term" value="P:nuclear-transcribed mRNA catabolic process"/>
    <property type="evidence" value="ECO:0007669"/>
    <property type="project" value="TreeGrafter"/>
</dbReference>
<gene>
    <name evidence="11" type="ORF">FNF29_05225</name>
</gene>
<evidence type="ECO:0000256" key="2">
    <source>
        <dbReference type="ARBA" id="ARBA00022801"/>
    </source>
</evidence>
<evidence type="ECO:0000259" key="9">
    <source>
        <dbReference type="Pfam" id="PF18332"/>
    </source>
</evidence>